<name>A0AAV7RYR8_PLEWA</name>
<evidence type="ECO:0000313" key="2">
    <source>
        <dbReference type="Proteomes" id="UP001066276"/>
    </source>
</evidence>
<dbReference type="EMBL" id="JANPWB010000009">
    <property type="protein sequence ID" value="KAJ1157557.1"/>
    <property type="molecule type" value="Genomic_DNA"/>
</dbReference>
<gene>
    <name evidence="1" type="ORF">NDU88_010264</name>
</gene>
<dbReference type="Proteomes" id="UP001066276">
    <property type="component" value="Chromosome 5"/>
</dbReference>
<sequence>MLWRAQFSRDALASCVSTATLLLASDLRRRPHDPLPGHVKYPEPSPMSNAPLRLHVLPGLWPVCRALPPSEPAPEAGTYCCTLPATGSSSQVQKQLGLFHSAPCASPGRWR</sequence>
<accession>A0AAV7RYR8</accession>
<keyword evidence="2" id="KW-1185">Reference proteome</keyword>
<protein>
    <recommendedName>
        <fullName evidence="3">Secreted protein</fullName>
    </recommendedName>
</protein>
<organism evidence="1 2">
    <name type="scientific">Pleurodeles waltl</name>
    <name type="common">Iberian ribbed newt</name>
    <dbReference type="NCBI Taxonomy" id="8319"/>
    <lineage>
        <taxon>Eukaryota</taxon>
        <taxon>Metazoa</taxon>
        <taxon>Chordata</taxon>
        <taxon>Craniata</taxon>
        <taxon>Vertebrata</taxon>
        <taxon>Euteleostomi</taxon>
        <taxon>Amphibia</taxon>
        <taxon>Batrachia</taxon>
        <taxon>Caudata</taxon>
        <taxon>Salamandroidea</taxon>
        <taxon>Salamandridae</taxon>
        <taxon>Pleurodelinae</taxon>
        <taxon>Pleurodeles</taxon>
    </lineage>
</organism>
<comment type="caution">
    <text evidence="1">The sequence shown here is derived from an EMBL/GenBank/DDBJ whole genome shotgun (WGS) entry which is preliminary data.</text>
</comment>
<dbReference type="AlphaFoldDB" id="A0AAV7RYR8"/>
<evidence type="ECO:0000313" key="1">
    <source>
        <dbReference type="EMBL" id="KAJ1157557.1"/>
    </source>
</evidence>
<proteinExistence type="predicted"/>
<reference evidence="1" key="1">
    <citation type="journal article" date="2022" name="bioRxiv">
        <title>Sequencing and chromosome-scale assembly of the giantPleurodeles waltlgenome.</title>
        <authorList>
            <person name="Brown T."/>
            <person name="Elewa A."/>
            <person name="Iarovenko S."/>
            <person name="Subramanian E."/>
            <person name="Araus A.J."/>
            <person name="Petzold A."/>
            <person name="Susuki M."/>
            <person name="Suzuki K.-i.T."/>
            <person name="Hayashi T."/>
            <person name="Toyoda A."/>
            <person name="Oliveira C."/>
            <person name="Osipova E."/>
            <person name="Leigh N.D."/>
            <person name="Simon A."/>
            <person name="Yun M.H."/>
        </authorList>
    </citation>
    <scope>NUCLEOTIDE SEQUENCE</scope>
    <source>
        <strain evidence="1">20211129_DDA</strain>
        <tissue evidence="1">Liver</tissue>
    </source>
</reference>
<evidence type="ECO:0008006" key="3">
    <source>
        <dbReference type="Google" id="ProtNLM"/>
    </source>
</evidence>